<protein>
    <submittedName>
        <fullName evidence="2">Putative secreted protein</fullName>
    </submittedName>
</protein>
<organism evidence="2">
    <name type="scientific">Anopheles darlingi</name>
    <name type="common">Mosquito</name>
    <dbReference type="NCBI Taxonomy" id="43151"/>
    <lineage>
        <taxon>Eukaryota</taxon>
        <taxon>Metazoa</taxon>
        <taxon>Ecdysozoa</taxon>
        <taxon>Arthropoda</taxon>
        <taxon>Hexapoda</taxon>
        <taxon>Insecta</taxon>
        <taxon>Pterygota</taxon>
        <taxon>Neoptera</taxon>
        <taxon>Endopterygota</taxon>
        <taxon>Diptera</taxon>
        <taxon>Nematocera</taxon>
        <taxon>Culicoidea</taxon>
        <taxon>Culicidae</taxon>
        <taxon>Anophelinae</taxon>
        <taxon>Anopheles</taxon>
    </lineage>
</organism>
<reference evidence="2" key="1">
    <citation type="submission" date="2018-01" db="EMBL/GenBank/DDBJ databases">
        <title>An insight into the sialome of Amazonian anophelines.</title>
        <authorList>
            <person name="Ribeiro J.M."/>
            <person name="Scarpassa V."/>
            <person name="Calvo E."/>
        </authorList>
    </citation>
    <scope>NUCLEOTIDE SEQUENCE</scope>
</reference>
<name>A0A2M4DD32_ANODA</name>
<evidence type="ECO:0000313" key="2">
    <source>
        <dbReference type="EMBL" id="MBW75381.1"/>
    </source>
</evidence>
<dbReference type="AlphaFoldDB" id="A0A2M4DD32"/>
<feature type="signal peptide" evidence="1">
    <location>
        <begin position="1"/>
        <end position="16"/>
    </location>
</feature>
<sequence>MMCSWLLLLLLQYIKSHVANVFSYTFRSHLARGGERTLGTDLCRRRRKPLHAVLDASSVTGFGPCCAGASAFRLRIW</sequence>
<accession>A0A2M4DD32</accession>
<evidence type="ECO:0000256" key="1">
    <source>
        <dbReference type="SAM" id="SignalP"/>
    </source>
</evidence>
<feature type="chain" id="PRO_5014720950" evidence="1">
    <location>
        <begin position="17"/>
        <end position="77"/>
    </location>
</feature>
<proteinExistence type="predicted"/>
<keyword evidence="1" id="KW-0732">Signal</keyword>
<dbReference type="EMBL" id="GGFL01011203">
    <property type="protein sequence ID" value="MBW75381.1"/>
    <property type="molecule type" value="Transcribed_RNA"/>
</dbReference>